<reference evidence="5" key="1">
    <citation type="submission" date="2017-02" db="EMBL/GenBank/DDBJ databases">
        <title>Comparative genomics and description of representatives of a novel lineage of planctomycetes thriving in anoxic sediments.</title>
        <authorList>
            <person name="Spring S."/>
            <person name="Bunk B."/>
            <person name="Sproer C."/>
        </authorList>
    </citation>
    <scope>NUCLEOTIDE SEQUENCE [LARGE SCALE GENOMIC DNA]</scope>
    <source>
        <strain evidence="5">ST-NAGAB-D1</strain>
    </source>
</reference>
<organism evidence="4 5">
    <name type="scientific">Anaerohalosphaera lusitana</name>
    <dbReference type="NCBI Taxonomy" id="1936003"/>
    <lineage>
        <taxon>Bacteria</taxon>
        <taxon>Pseudomonadati</taxon>
        <taxon>Planctomycetota</taxon>
        <taxon>Phycisphaerae</taxon>
        <taxon>Sedimentisphaerales</taxon>
        <taxon>Anaerohalosphaeraceae</taxon>
        <taxon>Anaerohalosphaera</taxon>
    </lineage>
</organism>
<evidence type="ECO:0000256" key="2">
    <source>
        <dbReference type="SAM" id="MobiDB-lite"/>
    </source>
</evidence>
<feature type="coiled-coil region" evidence="1">
    <location>
        <begin position="107"/>
        <end position="169"/>
    </location>
</feature>
<evidence type="ECO:0000256" key="1">
    <source>
        <dbReference type="SAM" id="Coils"/>
    </source>
</evidence>
<accession>A0A1U9NG42</accession>
<feature type="region of interest" description="Disordered" evidence="2">
    <location>
        <begin position="31"/>
        <end position="62"/>
    </location>
</feature>
<dbReference type="KEGG" id="alus:STSP2_00037"/>
<dbReference type="STRING" id="1936003.STSP2_00037"/>
<dbReference type="RefSeq" id="WP_146658726.1">
    <property type="nucleotide sequence ID" value="NZ_CP019791.1"/>
</dbReference>
<dbReference type="AlphaFoldDB" id="A0A1U9NG42"/>
<keyword evidence="3" id="KW-0472">Membrane</keyword>
<keyword evidence="3" id="KW-0812">Transmembrane</keyword>
<sequence length="242" mass="26927">MGIKNIIIMSVIGLVSFAGAFGFGLLTREKKAPEQSQNQDGQVQGAGAGAMDGTTPGDGESGETIALAKNKIKEIERNLEAENPQRTMTEQQLKTLIYDVRSRLDDFKQREERIAKKEERLAVTQQELQKNIKELSDLRVKLAGAVTSLQQERQALEQTIIKVEALESQNVKKTAAVYDKMKSDQAAEVLSNMAENNQLEYAVKILYYMTERTCANALGEISRDEPSMAAVMSDKLRLIKEE</sequence>
<evidence type="ECO:0000313" key="4">
    <source>
        <dbReference type="EMBL" id="AQT66899.1"/>
    </source>
</evidence>
<feature type="transmembrane region" description="Helical" evidence="3">
    <location>
        <begin position="6"/>
        <end position="26"/>
    </location>
</feature>
<keyword evidence="3" id="KW-1133">Transmembrane helix</keyword>
<gene>
    <name evidence="4" type="ORF">STSP2_00037</name>
</gene>
<name>A0A1U9NG42_9BACT</name>
<dbReference type="EMBL" id="CP019791">
    <property type="protein sequence ID" value="AQT66899.1"/>
    <property type="molecule type" value="Genomic_DNA"/>
</dbReference>
<evidence type="ECO:0000256" key="3">
    <source>
        <dbReference type="SAM" id="Phobius"/>
    </source>
</evidence>
<dbReference type="OrthoDB" id="9791432at2"/>
<protein>
    <submittedName>
        <fullName evidence="4">Phosphodiesterase</fullName>
    </submittedName>
</protein>
<proteinExistence type="predicted"/>
<keyword evidence="5" id="KW-1185">Reference proteome</keyword>
<evidence type="ECO:0000313" key="5">
    <source>
        <dbReference type="Proteomes" id="UP000189674"/>
    </source>
</evidence>
<keyword evidence="1" id="KW-0175">Coiled coil</keyword>
<dbReference type="Proteomes" id="UP000189674">
    <property type="component" value="Chromosome"/>
</dbReference>